<dbReference type="InterPro" id="IPR035892">
    <property type="entry name" value="C2_domain_sf"/>
</dbReference>
<sequence length="1677" mass="187595">MAQRGPPIIQDDMQIRSDSEVVLFVTGKLSNGRNEGDTHIDHRSTVVRALDPPEIPEIPGYTKTNKRKYYVTLKIGDDERKTQVSRKTNKPEWKDEFTFHAGQHTMLSFDVYAQTTRRGGVKVGGFSEKLESLLVSTSAGTSQSIIREIECDSGKKFKMELLIKVDPQRSLTRGTADAALEQTNLVIAEMSAPRIAESSTKLMDAGNAVVKQVYTIETTLKPALEKWGVFCRIMDKFAEVHPYAKMAWTMLNGVYIVVQNQFDRDQKILALFAQMKSLYEIVDDLQRQLDDKDSPGIKSPKELLTRISIQTIDCCYLVRSYGSLLFAKRMTKGIFSNVDKRIIEYCAAFGSLKQEFYDRLHVDTHLVVVDTKLVLGRVLQVVEGIGDKAILSDMRYKDGASLGDKNKQCLPGTRTEFLGKMSTWANASESEDGRKSVCVLVGPAGTGKSAIAHSMCAHYRALHRLAASFGFKRGQGSDGLTMLFPTIAQDMADFDEDIRNALCAAVKDDKALRTTHDLERQFDHFILEPLKKILFSGPVLIVIDALDECGDSSDQEKLASLLAERAKDFPPNLRILITSRAESHIIQKFQGKSDVVIRSMDDVVSTSEDIHLYVHFRLLDDCDLEDIDEPCCERLAEASQGLFQWASVACTQIATGTAGLAPLDIYQRLVDSASEKSGAELLDALYLEILSRLFKTDDIKAMPRFRSVLAMVLATFEPFTMDSLAAIRAAPNTQPDRDVALVLKYLGSLLSGVTTSHDPIRPLHTSFRDFLMDQRRSGDFFVDTSDTHGSLSLASLHVMNKELLFDICKLKSSWDTNDDVADLADRIKEYIPHHLSYSCRFWGRHLRTASSLDSQFVPLFNTFLSEKLLSWLEVMSLTKSDVTSTFDELARLRSNHCFKTLEGISMDAVHDIANFIQMFKPAISTSAPHIYLSALSFARPNSFIANKYLPKLQHTLRICNPSPADWPMWRILLPDRDHKVSDLVFTPFGTCVVATESGPYILDATSGSVIHKPPDGIDMSGGCAAVAVFTSEAAVQVAFAPKFSLQIHIWCPHTGHTRTVSIPLLNFSQSILSLSFPDTTKLFAGSSNGDIYRIDLPTGEVTVLYHSNEPFSHVSFSSDGTLVAHAQTSRQAEVFNTTTQQHTMSQFLGCGRCRDKWGTRYQPRPTISPKGTYIVACCRCQIILWDLTTGGCTNAAYTDWPVDKVEFSPDGRYFAFSDSTRIFICSVTASGLRRKCTIGRAEHSHHVVAYSADGQHLFAYEWNTVYRWHLDTVVSEGHDNPVISTYISDDGRRIATRKRGEEGEETMMHLWDGATGKAIDPPPRMDGDTDLGSIELASSMSPDGTFVVSVCRFGTIRIWESSTDAWRTVWQFEEGDKKAAIEFSPDGRRFACRFGHELRVQDVQTGEGTMTSVEGEIWQVRFSPDGKNIAVRVRNSTRVINSETLEDVLRVTSYYPIAFSPDSTHLAFIHDDTVVVRQMNGTIVQRFTPLRDIYRLEFLPSTTGVYLATAYKDITVWDMTSTPAPVLRLSCFESVTSMACSRDGKRLVAGYYDGLVRVWDVSINSDNPAEHSPTPICFSTTLEHALPSSRLLMEHNPIVDHKDAYYKTILEQRDTVSVSRNGWVTSPSGHRLLFWVPHDFRKRLLMPGQQLLLGDEPLELDLSQSVHGPDWAKCYQA</sequence>
<dbReference type="Gene3D" id="2.60.40.150">
    <property type="entry name" value="C2 domain"/>
    <property type="match status" value="1"/>
</dbReference>
<dbReference type="PANTHER" id="PTHR10039:SF14">
    <property type="entry name" value="NACHT DOMAIN-CONTAINING PROTEIN"/>
    <property type="match status" value="1"/>
</dbReference>
<dbReference type="Gene3D" id="3.40.50.300">
    <property type="entry name" value="P-loop containing nucleotide triphosphate hydrolases"/>
    <property type="match status" value="1"/>
</dbReference>
<dbReference type="Pfam" id="PF00168">
    <property type="entry name" value="C2"/>
    <property type="match status" value="1"/>
</dbReference>
<dbReference type="SUPFAM" id="SSF49562">
    <property type="entry name" value="C2 domain (Calcium/lipid-binding domain, CaLB)"/>
    <property type="match status" value="1"/>
</dbReference>
<dbReference type="InterPro" id="IPR011047">
    <property type="entry name" value="Quinoprotein_ADH-like_sf"/>
</dbReference>
<dbReference type="EMBL" id="MLYV02000931">
    <property type="protein sequence ID" value="PSR75092.1"/>
    <property type="molecule type" value="Genomic_DNA"/>
</dbReference>
<dbReference type="InterPro" id="IPR019775">
    <property type="entry name" value="WD40_repeat_CS"/>
</dbReference>
<proteinExistence type="predicted"/>
<dbReference type="SUPFAM" id="SSF50998">
    <property type="entry name" value="Quinoprotein alcohol dehydrogenase-like"/>
    <property type="match status" value="1"/>
</dbReference>
<dbReference type="STRING" id="98765.A0A2R6NR46"/>
<dbReference type="SUPFAM" id="SSF52540">
    <property type="entry name" value="P-loop containing nucleoside triphosphate hydrolases"/>
    <property type="match status" value="1"/>
</dbReference>
<dbReference type="PROSITE" id="PS50004">
    <property type="entry name" value="C2"/>
    <property type="match status" value="1"/>
</dbReference>
<evidence type="ECO:0000259" key="4">
    <source>
        <dbReference type="PROSITE" id="PS50004"/>
    </source>
</evidence>
<comment type="caution">
    <text evidence="5">The sequence shown here is derived from an EMBL/GenBank/DDBJ whole genome shotgun (WGS) entry which is preliminary data.</text>
</comment>
<keyword evidence="2" id="KW-0677">Repeat</keyword>
<evidence type="ECO:0000313" key="5">
    <source>
        <dbReference type="EMBL" id="PSR75092.1"/>
    </source>
</evidence>
<dbReference type="Pfam" id="PF00400">
    <property type="entry name" value="WD40"/>
    <property type="match status" value="1"/>
</dbReference>
<evidence type="ECO:0000256" key="1">
    <source>
        <dbReference type="ARBA" id="ARBA00022574"/>
    </source>
</evidence>
<dbReference type="InterPro" id="IPR027417">
    <property type="entry name" value="P-loop_NTPase"/>
</dbReference>
<protein>
    <recommendedName>
        <fullName evidence="4">C2 domain-containing protein</fullName>
    </recommendedName>
</protein>
<feature type="repeat" description="WD" evidence="3">
    <location>
        <begin position="1535"/>
        <end position="1562"/>
    </location>
</feature>
<evidence type="ECO:0000256" key="2">
    <source>
        <dbReference type="ARBA" id="ARBA00022737"/>
    </source>
</evidence>
<dbReference type="OrthoDB" id="3228837at2759"/>
<dbReference type="PROSITE" id="PS50082">
    <property type="entry name" value="WD_REPEATS_2"/>
    <property type="match status" value="1"/>
</dbReference>
<dbReference type="Proteomes" id="UP000186601">
    <property type="component" value="Unassembled WGS sequence"/>
</dbReference>
<evidence type="ECO:0000256" key="3">
    <source>
        <dbReference type="PROSITE-ProRule" id="PRU00221"/>
    </source>
</evidence>
<organism evidence="5 6">
    <name type="scientific">Hermanssonia centrifuga</name>
    <dbReference type="NCBI Taxonomy" id="98765"/>
    <lineage>
        <taxon>Eukaryota</taxon>
        <taxon>Fungi</taxon>
        <taxon>Dikarya</taxon>
        <taxon>Basidiomycota</taxon>
        <taxon>Agaricomycotina</taxon>
        <taxon>Agaricomycetes</taxon>
        <taxon>Polyporales</taxon>
        <taxon>Meruliaceae</taxon>
        <taxon>Hermanssonia</taxon>
    </lineage>
</organism>
<dbReference type="PROSITE" id="PS00678">
    <property type="entry name" value="WD_REPEATS_1"/>
    <property type="match status" value="1"/>
</dbReference>
<dbReference type="Gene3D" id="2.130.10.10">
    <property type="entry name" value="YVTN repeat-like/Quinoprotein amine dehydrogenase"/>
    <property type="match status" value="3"/>
</dbReference>
<dbReference type="Pfam" id="PF24883">
    <property type="entry name" value="NPHP3_N"/>
    <property type="match status" value="1"/>
</dbReference>
<dbReference type="InterPro" id="IPR000008">
    <property type="entry name" value="C2_dom"/>
</dbReference>
<feature type="domain" description="C2" evidence="4">
    <location>
        <begin position="23"/>
        <end position="145"/>
    </location>
</feature>
<dbReference type="InterPro" id="IPR001680">
    <property type="entry name" value="WD40_rpt"/>
</dbReference>
<evidence type="ECO:0000313" key="6">
    <source>
        <dbReference type="Proteomes" id="UP000186601"/>
    </source>
</evidence>
<dbReference type="SUPFAM" id="SSF82171">
    <property type="entry name" value="DPP6 N-terminal domain-like"/>
    <property type="match status" value="1"/>
</dbReference>
<name>A0A2R6NR46_9APHY</name>
<dbReference type="PANTHER" id="PTHR10039">
    <property type="entry name" value="AMELOGENIN"/>
    <property type="match status" value="1"/>
</dbReference>
<keyword evidence="6" id="KW-1185">Reference proteome</keyword>
<keyword evidence="1 3" id="KW-0853">WD repeat</keyword>
<dbReference type="SMART" id="SM00320">
    <property type="entry name" value="WD40"/>
    <property type="match status" value="6"/>
</dbReference>
<accession>A0A2R6NR46</accession>
<reference evidence="5 6" key="1">
    <citation type="submission" date="2018-02" db="EMBL/GenBank/DDBJ databases">
        <title>Genome sequence of the basidiomycete white-rot fungus Phlebia centrifuga.</title>
        <authorList>
            <person name="Granchi Z."/>
            <person name="Peng M."/>
            <person name="de Vries R.P."/>
            <person name="Hilden K."/>
            <person name="Makela M.R."/>
            <person name="Grigoriev I."/>
            <person name="Riley R."/>
        </authorList>
    </citation>
    <scope>NUCLEOTIDE SEQUENCE [LARGE SCALE GENOMIC DNA]</scope>
    <source>
        <strain evidence="5 6">FBCC195</strain>
    </source>
</reference>
<dbReference type="InterPro" id="IPR015943">
    <property type="entry name" value="WD40/YVTN_repeat-like_dom_sf"/>
</dbReference>
<dbReference type="InterPro" id="IPR056884">
    <property type="entry name" value="NPHP3-like_N"/>
</dbReference>
<gene>
    <name evidence="5" type="ORF">PHLCEN_2v9328</name>
</gene>